<dbReference type="EC" id="2.3.1.254" evidence="5"/>
<evidence type="ECO:0000256" key="1">
    <source>
        <dbReference type="ARBA" id="ARBA00022679"/>
    </source>
</evidence>
<dbReference type="OrthoDB" id="47017at2759"/>
<keyword evidence="1" id="KW-0808">Transferase</keyword>
<evidence type="ECO:0000256" key="10">
    <source>
        <dbReference type="ARBA" id="ARBA00042723"/>
    </source>
</evidence>
<comment type="function">
    <text evidence="12">Catalytic subunit of the NatB complex which catalyzes acetylation of the N-terminal methionine residues of peptides beginning with Met-Asp, Met-Glu, Met-Asn and Met-Gln. Proteins with cell cycle functions are overrepresented in the pool of NatB substrates. Required for maintaining the structure and function of actomyosin fibers and for proper cellular migration.</text>
</comment>
<dbReference type="AlphaFoldDB" id="A0A9C6T2D1"/>
<comment type="similarity">
    <text evidence="3">Belongs to the acetyltransferase family. ARD1 subfamily.</text>
</comment>
<dbReference type="GeneID" id="127565165"/>
<sequence length="207" mass="24337">MTAIREFALQDLFKFNRIVFDQLTEVYSLEFFLNKFLKYPFLSEVATAPDGQIMGFLIGCRIIDSDNRVGDTKHFDFNNNHGHVSVLSIDHRYRCLGLGTILMNLFKAKLDLKNDLFVDLYVRRRNAQAVRLYMSLGFAIWRELPRYYRDDIGYEMRLPLTRDVNRKCLNQPKSKLGNLYSIGHQLLEMPMNYLVRLMNALCSLMMK</sequence>
<evidence type="ECO:0000256" key="3">
    <source>
        <dbReference type="ARBA" id="ARBA00025786"/>
    </source>
</evidence>
<evidence type="ECO:0000256" key="12">
    <source>
        <dbReference type="ARBA" id="ARBA00046112"/>
    </source>
</evidence>
<dbReference type="InterPro" id="IPR016181">
    <property type="entry name" value="Acyl_CoA_acyltransferase"/>
</dbReference>
<dbReference type="SUPFAM" id="SSF55729">
    <property type="entry name" value="Acyl-CoA N-acyltransferases (Nat)"/>
    <property type="match status" value="1"/>
</dbReference>
<evidence type="ECO:0000259" key="17">
    <source>
        <dbReference type="PROSITE" id="PS51186"/>
    </source>
</evidence>
<keyword evidence="18" id="KW-1185">Reference proteome</keyword>
<reference evidence="19" key="1">
    <citation type="submission" date="2025-08" db="UniProtKB">
        <authorList>
            <consortium name="RefSeq"/>
        </authorList>
    </citation>
    <scope>IDENTIFICATION</scope>
    <source>
        <strain evidence="19">15112-1751.03</strain>
        <tissue evidence="19">Whole Adult</tissue>
    </source>
</reference>
<dbReference type="Proteomes" id="UP000515160">
    <property type="component" value="Chromosome 2L"/>
</dbReference>
<comment type="catalytic activity">
    <reaction evidence="16">
        <text>N-terminal L-methionyl-L-glutamyl-[protein] + acetyl-CoA = N-terminal N(alpha)-acetyl-L-methionyl-L-glutamyl-[protein] + CoA + H(+)</text>
        <dbReference type="Rhea" id="RHEA:50488"/>
        <dbReference type="Rhea" id="RHEA-COMP:12696"/>
        <dbReference type="Rhea" id="RHEA-COMP:12697"/>
        <dbReference type="ChEBI" id="CHEBI:15378"/>
        <dbReference type="ChEBI" id="CHEBI:57287"/>
        <dbReference type="ChEBI" id="CHEBI:57288"/>
        <dbReference type="ChEBI" id="CHEBI:133359"/>
        <dbReference type="ChEBI" id="CHEBI:133360"/>
        <dbReference type="EC" id="2.3.1.254"/>
    </reaction>
</comment>
<dbReference type="GO" id="GO:0031416">
    <property type="term" value="C:NatB complex"/>
    <property type="evidence" value="ECO:0007669"/>
    <property type="project" value="TreeGrafter"/>
</dbReference>
<comment type="catalytic activity">
    <reaction evidence="14">
        <text>N-terminal L-methionyl-L-asparaginyl-[protein] + acetyl-CoA = N-terminal N(alpha)-acetyl-L-methionyl-L-asparaginyl-[protein] + CoA + H(+)</text>
        <dbReference type="Rhea" id="RHEA:50484"/>
        <dbReference type="Rhea" id="RHEA-COMP:12694"/>
        <dbReference type="Rhea" id="RHEA-COMP:12695"/>
        <dbReference type="ChEBI" id="CHEBI:15378"/>
        <dbReference type="ChEBI" id="CHEBI:57287"/>
        <dbReference type="ChEBI" id="CHEBI:57288"/>
        <dbReference type="ChEBI" id="CHEBI:133356"/>
        <dbReference type="ChEBI" id="CHEBI:133358"/>
        <dbReference type="EC" id="2.3.1.254"/>
    </reaction>
</comment>
<dbReference type="PANTHER" id="PTHR45910:SF1">
    <property type="entry name" value="N-ALPHA-ACETYLTRANSFERASE 20"/>
    <property type="match status" value="1"/>
</dbReference>
<evidence type="ECO:0000256" key="4">
    <source>
        <dbReference type="ARBA" id="ARBA00038748"/>
    </source>
</evidence>
<comment type="subunit">
    <text evidence="4">Component of the N-terminal acetyltransferase B (NatB) complex which is composed of NAA20 and NAA25.</text>
</comment>
<evidence type="ECO:0000256" key="5">
    <source>
        <dbReference type="ARBA" id="ARBA00039120"/>
    </source>
</evidence>
<feature type="domain" description="N-acetyltransferase" evidence="17">
    <location>
        <begin position="2"/>
        <end position="161"/>
    </location>
</feature>
<organism evidence="18 19">
    <name type="scientific">Drosophila albomicans</name>
    <name type="common">Fruit fly</name>
    <dbReference type="NCBI Taxonomy" id="7291"/>
    <lineage>
        <taxon>Eukaryota</taxon>
        <taxon>Metazoa</taxon>
        <taxon>Ecdysozoa</taxon>
        <taxon>Arthropoda</taxon>
        <taxon>Hexapoda</taxon>
        <taxon>Insecta</taxon>
        <taxon>Pterygota</taxon>
        <taxon>Neoptera</taxon>
        <taxon>Endopterygota</taxon>
        <taxon>Diptera</taxon>
        <taxon>Brachycera</taxon>
        <taxon>Muscomorpha</taxon>
        <taxon>Ephydroidea</taxon>
        <taxon>Drosophilidae</taxon>
        <taxon>Drosophila</taxon>
    </lineage>
</organism>
<evidence type="ECO:0000256" key="13">
    <source>
        <dbReference type="ARBA" id="ARBA00047385"/>
    </source>
</evidence>
<evidence type="ECO:0000256" key="7">
    <source>
        <dbReference type="ARBA" id="ARBA00041220"/>
    </source>
</evidence>
<keyword evidence="2" id="KW-0012">Acyltransferase</keyword>
<accession>A0A9C6T2D1</accession>
<evidence type="ECO:0000256" key="9">
    <source>
        <dbReference type="ARBA" id="ARBA00042702"/>
    </source>
</evidence>
<evidence type="ECO:0000313" key="18">
    <source>
        <dbReference type="Proteomes" id="UP000515160"/>
    </source>
</evidence>
<dbReference type="PROSITE" id="PS51186">
    <property type="entry name" value="GNAT"/>
    <property type="match status" value="1"/>
</dbReference>
<dbReference type="Pfam" id="PF00583">
    <property type="entry name" value="Acetyltransf_1"/>
    <property type="match status" value="1"/>
</dbReference>
<dbReference type="Gene3D" id="3.40.630.30">
    <property type="match status" value="1"/>
</dbReference>
<dbReference type="InterPro" id="IPR051646">
    <property type="entry name" value="NatB_acetyltransferase_subunit"/>
</dbReference>
<evidence type="ECO:0000256" key="14">
    <source>
        <dbReference type="ARBA" id="ARBA00047402"/>
    </source>
</evidence>
<protein>
    <recommendedName>
        <fullName evidence="6">N-alpha-acetyltransferase 20</fullName>
        <ecNumber evidence="5">2.3.1.254</ecNumber>
    </recommendedName>
    <alternativeName>
        <fullName evidence="10">Methionine N-acetyltransferase</fullName>
    </alternativeName>
    <alternativeName>
        <fullName evidence="7">N-acetyltransferase 5</fullName>
    </alternativeName>
    <alternativeName>
        <fullName evidence="11">N-terminal acetyltransferase B complex catalytic subunit NAA20</fullName>
    </alternativeName>
    <alternativeName>
        <fullName evidence="9">N-terminal acetyltransferase B complex catalytic subunit NAT5</fullName>
    </alternativeName>
    <alternativeName>
        <fullName evidence="8">NatB catalytic subunit</fullName>
    </alternativeName>
</protein>
<dbReference type="PANTHER" id="PTHR45910">
    <property type="entry name" value="N-ALPHA-ACETYLTRANSFERASE 20"/>
    <property type="match status" value="1"/>
</dbReference>
<dbReference type="GO" id="GO:0120518">
    <property type="term" value="F:protein N-terminal-methionine acetyltransferase activity"/>
    <property type="evidence" value="ECO:0007669"/>
    <property type="project" value="UniProtKB-EC"/>
</dbReference>
<name>A0A9C6T2D1_DROAB</name>
<evidence type="ECO:0000256" key="2">
    <source>
        <dbReference type="ARBA" id="ARBA00023315"/>
    </source>
</evidence>
<comment type="catalytic activity">
    <reaction evidence="13">
        <text>N-terminal L-methionyl-L-aspartyl-[protein] + acetyl-CoA = N-terminal N(alpha)-acetyl-L-methionyl-L-aspartyl-[protein] + CoA + H(+)</text>
        <dbReference type="Rhea" id="RHEA:50480"/>
        <dbReference type="Rhea" id="RHEA-COMP:12692"/>
        <dbReference type="Rhea" id="RHEA-COMP:12693"/>
        <dbReference type="ChEBI" id="CHEBI:15378"/>
        <dbReference type="ChEBI" id="CHEBI:57287"/>
        <dbReference type="ChEBI" id="CHEBI:57288"/>
        <dbReference type="ChEBI" id="CHEBI:133045"/>
        <dbReference type="ChEBI" id="CHEBI:133063"/>
        <dbReference type="EC" id="2.3.1.254"/>
    </reaction>
</comment>
<evidence type="ECO:0000256" key="16">
    <source>
        <dbReference type="ARBA" id="ARBA00048890"/>
    </source>
</evidence>
<dbReference type="InterPro" id="IPR000182">
    <property type="entry name" value="GNAT_dom"/>
</dbReference>
<proteinExistence type="inferred from homology"/>
<evidence type="ECO:0000256" key="8">
    <source>
        <dbReference type="ARBA" id="ARBA00042295"/>
    </source>
</evidence>
<evidence type="ECO:0000256" key="15">
    <source>
        <dbReference type="ARBA" id="ARBA00048177"/>
    </source>
</evidence>
<evidence type="ECO:0000256" key="11">
    <source>
        <dbReference type="ARBA" id="ARBA00042743"/>
    </source>
</evidence>
<comment type="catalytic activity">
    <reaction evidence="15">
        <text>N-terminal L-methionyl-L-glutaminyl-[protein] + acetyl-CoA = N-terminal N(alpha)-acetyl-L-methionyl-L-glutaminyl-[protein] + CoA + H(+)</text>
        <dbReference type="Rhea" id="RHEA:50492"/>
        <dbReference type="Rhea" id="RHEA-COMP:12698"/>
        <dbReference type="Rhea" id="RHEA-COMP:12699"/>
        <dbReference type="ChEBI" id="CHEBI:15378"/>
        <dbReference type="ChEBI" id="CHEBI:57287"/>
        <dbReference type="ChEBI" id="CHEBI:57288"/>
        <dbReference type="ChEBI" id="CHEBI:133361"/>
        <dbReference type="ChEBI" id="CHEBI:133362"/>
        <dbReference type="EC" id="2.3.1.254"/>
    </reaction>
</comment>
<dbReference type="RefSeq" id="XP_051858428.1">
    <property type="nucleotide sequence ID" value="XM_052002468.1"/>
</dbReference>
<evidence type="ECO:0000313" key="19">
    <source>
        <dbReference type="RefSeq" id="XP_051858428.1"/>
    </source>
</evidence>
<evidence type="ECO:0000256" key="6">
    <source>
        <dbReference type="ARBA" id="ARBA00039529"/>
    </source>
</evidence>
<dbReference type="CTD" id="318982"/>
<gene>
    <name evidence="19" type="primary">LOC127565165</name>
</gene>